<evidence type="ECO:0000313" key="8">
    <source>
        <dbReference type="Proteomes" id="UP000177107"/>
    </source>
</evidence>
<dbReference type="AlphaFoldDB" id="A0A1F6E516"/>
<name>A0A1F6E516_9BACT</name>
<evidence type="ECO:0000256" key="2">
    <source>
        <dbReference type="ARBA" id="ARBA00022729"/>
    </source>
</evidence>
<gene>
    <name evidence="7" type="ORF">A3C95_01305</name>
</gene>
<evidence type="ECO:0000256" key="3">
    <source>
        <dbReference type="ARBA" id="ARBA00023002"/>
    </source>
</evidence>
<evidence type="ECO:0000256" key="1">
    <source>
        <dbReference type="ARBA" id="ARBA00005791"/>
    </source>
</evidence>
<keyword evidence="5" id="KW-0676">Redox-active center</keyword>
<comment type="similarity">
    <text evidence="1">Belongs to the thioredoxin family. DsbA subfamily.</text>
</comment>
<keyword evidence="2" id="KW-0732">Signal</keyword>
<dbReference type="PANTHER" id="PTHR13887">
    <property type="entry name" value="GLUTATHIONE S-TRANSFERASE KAPPA"/>
    <property type="match status" value="1"/>
</dbReference>
<sequence>MKNILVVPIAIVTAGIIVASAVYLSIGDFTAPAGGNPSAVRAVDASDHILGNPRARVKIVEYSDFDCPYCKTFHATLHQLLNDYGTGGEVAWVFRNFALTELHPNAKKHAKAAECVAQTAGNTAYWAFADLLFANQPTNPLAYAEYAQAVGAISETVAACIQSASDIDARIDADRKNALEIGAVGTPYSVLIVDDVAVATIDGAQSYADLKDAIDAVLAP</sequence>
<proteinExistence type="inferred from homology"/>
<organism evidence="7 8">
    <name type="scientific">Candidatus Kaiserbacteria bacterium RIFCSPHIGHO2_02_FULL_56_30</name>
    <dbReference type="NCBI Taxonomy" id="1798499"/>
    <lineage>
        <taxon>Bacteria</taxon>
        <taxon>Candidatus Kaiseribacteriota</taxon>
    </lineage>
</organism>
<evidence type="ECO:0000313" key="7">
    <source>
        <dbReference type="EMBL" id="OGG68748.1"/>
    </source>
</evidence>
<dbReference type="Proteomes" id="UP000177107">
    <property type="component" value="Unassembled WGS sequence"/>
</dbReference>
<dbReference type="InterPro" id="IPR012336">
    <property type="entry name" value="Thioredoxin-like_fold"/>
</dbReference>
<dbReference type="InterPro" id="IPR013766">
    <property type="entry name" value="Thioredoxin_domain"/>
</dbReference>
<dbReference type="PROSITE" id="PS51352">
    <property type="entry name" value="THIOREDOXIN_2"/>
    <property type="match status" value="1"/>
</dbReference>
<dbReference type="InterPro" id="IPR036249">
    <property type="entry name" value="Thioredoxin-like_sf"/>
</dbReference>
<dbReference type="GO" id="GO:0016491">
    <property type="term" value="F:oxidoreductase activity"/>
    <property type="evidence" value="ECO:0007669"/>
    <property type="project" value="UniProtKB-KW"/>
</dbReference>
<keyword evidence="4" id="KW-1015">Disulfide bond</keyword>
<evidence type="ECO:0000259" key="6">
    <source>
        <dbReference type="PROSITE" id="PS51352"/>
    </source>
</evidence>
<evidence type="ECO:0000256" key="5">
    <source>
        <dbReference type="ARBA" id="ARBA00023284"/>
    </source>
</evidence>
<dbReference type="STRING" id="1798499.A3C95_01305"/>
<dbReference type="Pfam" id="PF13462">
    <property type="entry name" value="Thioredoxin_4"/>
    <property type="match status" value="1"/>
</dbReference>
<evidence type="ECO:0000256" key="4">
    <source>
        <dbReference type="ARBA" id="ARBA00023157"/>
    </source>
</evidence>
<dbReference type="EMBL" id="MFLM01000004">
    <property type="protein sequence ID" value="OGG68748.1"/>
    <property type="molecule type" value="Genomic_DNA"/>
</dbReference>
<protein>
    <recommendedName>
        <fullName evidence="6">Thioredoxin domain-containing protein</fullName>
    </recommendedName>
</protein>
<dbReference type="PANTHER" id="PTHR13887:SF14">
    <property type="entry name" value="DISULFIDE BOND FORMATION PROTEIN D"/>
    <property type="match status" value="1"/>
</dbReference>
<keyword evidence="3" id="KW-0560">Oxidoreductase</keyword>
<dbReference type="Gene3D" id="3.40.30.10">
    <property type="entry name" value="Glutaredoxin"/>
    <property type="match status" value="1"/>
</dbReference>
<dbReference type="SUPFAM" id="SSF52833">
    <property type="entry name" value="Thioredoxin-like"/>
    <property type="match status" value="1"/>
</dbReference>
<comment type="caution">
    <text evidence="7">The sequence shown here is derived from an EMBL/GenBank/DDBJ whole genome shotgun (WGS) entry which is preliminary data.</text>
</comment>
<reference evidence="7 8" key="1">
    <citation type="journal article" date="2016" name="Nat. Commun.">
        <title>Thousands of microbial genomes shed light on interconnected biogeochemical processes in an aquifer system.</title>
        <authorList>
            <person name="Anantharaman K."/>
            <person name="Brown C.T."/>
            <person name="Hug L.A."/>
            <person name="Sharon I."/>
            <person name="Castelle C.J."/>
            <person name="Probst A.J."/>
            <person name="Thomas B.C."/>
            <person name="Singh A."/>
            <person name="Wilkins M.J."/>
            <person name="Karaoz U."/>
            <person name="Brodie E.L."/>
            <person name="Williams K.H."/>
            <person name="Hubbard S.S."/>
            <person name="Banfield J.F."/>
        </authorList>
    </citation>
    <scope>NUCLEOTIDE SEQUENCE [LARGE SCALE GENOMIC DNA]</scope>
</reference>
<accession>A0A1F6E516</accession>
<feature type="domain" description="Thioredoxin" evidence="6">
    <location>
        <begin position="20"/>
        <end position="219"/>
    </location>
</feature>